<name>A0A6C0E0Z0_9ZZZZ</name>
<proteinExistence type="predicted"/>
<organism evidence="1">
    <name type="scientific">viral metagenome</name>
    <dbReference type="NCBI Taxonomy" id="1070528"/>
    <lineage>
        <taxon>unclassified sequences</taxon>
        <taxon>metagenomes</taxon>
        <taxon>organismal metagenomes</taxon>
    </lineage>
</organism>
<dbReference type="AlphaFoldDB" id="A0A6C0E0Z0"/>
<dbReference type="EMBL" id="MN739699">
    <property type="protein sequence ID" value="QHT21959.1"/>
    <property type="molecule type" value="Genomic_DNA"/>
</dbReference>
<reference evidence="1" key="1">
    <citation type="journal article" date="2020" name="Nature">
        <title>Giant virus diversity and host interactions through global metagenomics.</title>
        <authorList>
            <person name="Schulz F."/>
            <person name="Roux S."/>
            <person name="Paez-Espino D."/>
            <person name="Jungbluth S."/>
            <person name="Walsh D.A."/>
            <person name="Denef V.J."/>
            <person name="McMahon K.D."/>
            <person name="Konstantinidis K.T."/>
            <person name="Eloe-Fadrosh E.A."/>
            <person name="Kyrpides N.C."/>
            <person name="Woyke T."/>
        </authorList>
    </citation>
    <scope>NUCLEOTIDE SEQUENCE</scope>
    <source>
        <strain evidence="1">GVMAG-M-3300023179-103</strain>
    </source>
</reference>
<evidence type="ECO:0000313" key="1">
    <source>
        <dbReference type="EMBL" id="QHT21959.1"/>
    </source>
</evidence>
<sequence length="243" mass="28648">MASIFKDDDYYTNISNRALEIVKEFGINLQYIEFCNRFGKSIWNKYCILTNHGLAYPTIIKAPQIFQKVVKPKWPPIFVESELDRILFQLWYESFNAKILQLSAEYVFQVYGDKLNYIDFVTLPEVPAEAYYLYDNMQLNIQQTAPFLENTSAPTDWGWITCSFPIHPIPRTPMFEIMIDHIDREIYFPPEQQNSLATQRTKQTRNQAIKQVPIKQVPIKQVSIKQVPSNPTLYDNKKYNWVI</sequence>
<accession>A0A6C0E0Z0</accession>
<protein>
    <submittedName>
        <fullName evidence="1">Uncharacterized protein</fullName>
    </submittedName>
</protein>